<dbReference type="InterPro" id="IPR051537">
    <property type="entry name" value="DNA_Adenine_Mtase"/>
</dbReference>
<dbReference type="Pfam" id="PF12161">
    <property type="entry name" value="HsdM_N"/>
    <property type="match status" value="1"/>
</dbReference>
<feature type="domain" description="N6 adenine-specific DNA methyltransferase N-terminal" evidence="9">
    <location>
        <begin position="8"/>
        <end position="138"/>
    </location>
</feature>
<evidence type="ECO:0000256" key="7">
    <source>
        <dbReference type="ARBA" id="ARBA00047942"/>
    </source>
</evidence>
<evidence type="ECO:0000256" key="5">
    <source>
        <dbReference type="ARBA" id="ARBA00022691"/>
    </source>
</evidence>
<name>A0A4R9LXQ5_9LEPT</name>
<dbReference type="PANTHER" id="PTHR42933">
    <property type="entry name" value="SLR6095 PROTEIN"/>
    <property type="match status" value="1"/>
</dbReference>
<dbReference type="InterPro" id="IPR003356">
    <property type="entry name" value="DNA_methylase_A-5"/>
</dbReference>
<gene>
    <name evidence="10" type="ORF">EHS15_15550</name>
</gene>
<organism evidence="10 11">
    <name type="scientific">Leptospira idonii</name>
    <dbReference type="NCBI Taxonomy" id="1193500"/>
    <lineage>
        <taxon>Bacteria</taxon>
        <taxon>Pseudomonadati</taxon>
        <taxon>Spirochaetota</taxon>
        <taxon>Spirochaetia</taxon>
        <taxon>Leptospirales</taxon>
        <taxon>Leptospiraceae</taxon>
        <taxon>Leptospira</taxon>
    </lineage>
</organism>
<keyword evidence="6" id="KW-0680">Restriction system</keyword>
<evidence type="ECO:0000259" key="9">
    <source>
        <dbReference type="Pfam" id="PF12161"/>
    </source>
</evidence>
<dbReference type="GO" id="GO:0003677">
    <property type="term" value="F:DNA binding"/>
    <property type="evidence" value="ECO:0007669"/>
    <property type="project" value="InterPro"/>
</dbReference>
<dbReference type="SUPFAM" id="SSF53335">
    <property type="entry name" value="S-adenosyl-L-methionine-dependent methyltransferases"/>
    <property type="match status" value="1"/>
</dbReference>
<evidence type="ECO:0000256" key="2">
    <source>
        <dbReference type="ARBA" id="ARBA00011900"/>
    </source>
</evidence>
<dbReference type="InterPro" id="IPR038333">
    <property type="entry name" value="T1MK-like_N_sf"/>
</dbReference>
<proteinExistence type="inferred from homology"/>
<dbReference type="GO" id="GO:0032259">
    <property type="term" value="P:methylation"/>
    <property type="evidence" value="ECO:0007669"/>
    <property type="project" value="UniProtKB-KW"/>
</dbReference>
<evidence type="ECO:0000256" key="3">
    <source>
        <dbReference type="ARBA" id="ARBA00022603"/>
    </source>
</evidence>
<keyword evidence="4 10" id="KW-0808">Transferase</keyword>
<keyword evidence="5" id="KW-0949">S-adenosyl-L-methionine</keyword>
<reference evidence="10" key="1">
    <citation type="journal article" date="2019" name="PLoS Negl. Trop. Dis.">
        <title>Revisiting the worldwide diversity of Leptospira species in the environment.</title>
        <authorList>
            <person name="Vincent A.T."/>
            <person name="Schiettekatte O."/>
            <person name="Bourhy P."/>
            <person name="Veyrier F.J."/>
            <person name="Picardeau M."/>
        </authorList>
    </citation>
    <scope>NUCLEOTIDE SEQUENCE [LARGE SCALE GENOMIC DNA]</scope>
    <source>
        <strain evidence="10">201300427</strain>
    </source>
</reference>
<dbReference type="GO" id="GO:0008170">
    <property type="term" value="F:N-methyltransferase activity"/>
    <property type="evidence" value="ECO:0007669"/>
    <property type="project" value="InterPro"/>
</dbReference>
<dbReference type="InterPro" id="IPR002052">
    <property type="entry name" value="DNA_methylase_N6_adenine_CS"/>
</dbReference>
<comment type="similarity">
    <text evidence="1">Belongs to the N(4)/N(6)-methyltransferase family.</text>
</comment>
<keyword evidence="3 10" id="KW-0489">Methyltransferase</keyword>
<dbReference type="InterPro" id="IPR029063">
    <property type="entry name" value="SAM-dependent_MTases_sf"/>
</dbReference>
<dbReference type="OrthoDB" id="9814572at2"/>
<feature type="domain" description="DNA methylase adenine-specific" evidence="8">
    <location>
        <begin position="160"/>
        <end position="488"/>
    </location>
</feature>
<dbReference type="Pfam" id="PF02384">
    <property type="entry name" value="N6_Mtase"/>
    <property type="match status" value="1"/>
</dbReference>
<dbReference type="PANTHER" id="PTHR42933:SF3">
    <property type="entry name" value="TYPE I RESTRICTION ENZYME MJAVIII METHYLASE SUBUNIT"/>
    <property type="match status" value="1"/>
</dbReference>
<dbReference type="PRINTS" id="PR00507">
    <property type="entry name" value="N12N6MTFRASE"/>
</dbReference>
<dbReference type="EC" id="2.1.1.72" evidence="2"/>
<dbReference type="EMBL" id="RQHW01000048">
    <property type="protein sequence ID" value="TGN18034.1"/>
    <property type="molecule type" value="Genomic_DNA"/>
</dbReference>
<keyword evidence="11" id="KW-1185">Reference proteome</keyword>
<evidence type="ECO:0000256" key="6">
    <source>
        <dbReference type="ARBA" id="ARBA00022747"/>
    </source>
</evidence>
<comment type="catalytic activity">
    <reaction evidence="7">
        <text>a 2'-deoxyadenosine in DNA + S-adenosyl-L-methionine = an N(6)-methyl-2'-deoxyadenosine in DNA + S-adenosyl-L-homocysteine + H(+)</text>
        <dbReference type="Rhea" id="RHEA:15197"/>
        <dbReference type="Rhea" id="RHEA-COMP:12418"/>
        <dbReference type="Rhea" id="RHEA-COMP:12419"/>
        <dbReference type="ChEBI" id="CHEBI:15378"/>
        <dbReference type="ChEBI" id="CHEBI:57856"/>
        <dbReference type="ChEBI" id="CHEBI:59789"/>
        <dbReference type="ChEBI" id="CHEBI:90615"/>
        <dbReference type="ChEBI" id="CHEBI:90616"/>
        <dbReference type="EC" id="2.1.1.72"/>
    </reaction>
</comment>
<evidence type="ECO:0000313" key="10">
    <source>
        <dbReference type="EMBL" id="TGN18034.1"/>
    </source>
</evidence>
<dbReference type="Gene3D" id="1.20.1260.30">
    <property type="match status" value="1"/>
</dbReference>
<dbReference type="RefSeq" id="WP_135761515.1">
    <property type="nucleotide sequence ID" value="NZ_RQHW01000048.1"/>
</dbReference>
<accession>A0A4R9LXQ5</accession>
<evidence type="ECO:0000256" key="4">
    <source>
        <dbReference type="ARBA" id="ARBA00022679"/>
    </source>
</evidence>
<dbReference type="InterPro" id="IPR022749">
    <property type="entry name" value="D12N6_MeTrfase_N"/>
</dbReference>
<sequence length="525" mass="58690">MVSFNSTLKSQIDKLWNLFWSGGISNPLTAIEQITYLIFMKQIDDLDTKRMRDAEFTGEKFVSRFHGKYKVPGSNETIAKSELRWSEFKHKPAEEMLLHVQTKVFPFLKELDGGSPFTKSMANAVFIMPKPSLLVEAIGIIEKIFEEIERDATEGGHAFQDIQGDVYEMLLSEIATSGKNGQFRTPRHIIKLMAELVSPQLGQRVADPACGTGGFLLGAYQYILTDLAKKNHKSKTTKATEVDEDGFERAVISSGLTEKAKSILESSFYGFDIDTTMVRLGLMNLMMHGIDQPHIDYKDTLSKSYNEDSQFDVVLANPPFTGNIDKGDINEGFSLPTTKTELLFIERIFRMLKIGGTSAVIVPQGVLFGSGKAFVEARKLLVEQSELKAVITMPSGVFKPYAGVSTAILLFTKGGTTEQVWFYDMAADGYTLDDKRTKIDTSDLPDIVTQFQSRDPKKPNDRKAKYFFVPKTEIVAEGYDLSMSKFKEDVFEEVSYESPQVILEKLKGLEQEIGKGLDELAGMMG</sequence>
<dbReference type="GO" id="GO:0009307">
    <property type="term" value="P:DNA restriction-modification system"/>
    <property type="evidence" value="ECO:0007669"/>
    <property type="project" value="UniProtKB-KW"/>
</dbReference>
<evidence type="ECO:0000313" key="11">
    <source>
        <dbReference type="Proteomes" id="UP000298058"/>
    </source>
</evidence>
<evidence type="ECO:0000259" key="8">
    <source>
        <dbReference type="Pfam" id="PF02384"/>
    </source>
</evidence>
<protein>
    <recommendedName>
        <fullName evidence="2">site-specific DNA-methyltransferase (adenine-specific)</fullName>
        <ecNumber evidence="2">2.1.1.72</ecNumber>
    </recommendedName>
</protein>
<dbReference type="GO" id="GO:0009007">
    <property type="term" value="F:site-specific DNA-methyltransferase (adenine-specific) activity"/>
    <property type="evidence" value="ECO:0007669"/>
    <property type="project" value="UniProtKB-EC"/>
</dbReference>
<comment type="caution">
    <text evidence="10">The sequence shown here is derived from an EMBL/GenBank/DDBJ whole genome shotgun (WGS) entry which is preliminary data.</text>
</comment>
<dbReference type="Proteomes" id="UP000298058">
    <property type="component" value="Unassembled WGS sequence"/>
</dbReference>
<evidence type="ECO:0000256" key="1">
    <source>
        <dbReference type="ARBA" id="ARBA00006594"/>
    </source>
</evidence>
<dbReference type="Gene3D" id="3.40.50.150">
    <property type="entry name" value="Vaccinia Virus protein VP39"/>
    <property type="match status" value="1"/>
</dbReference>
<dbReference type="PROSITE" id="PS00092">
    <property type="entry name" value="N6_MTASE"/>
    <property type="match status" value="1"/>
</dbReference>
<dbReference type="AlphaFoldDB" id="A0A4R9LXQ5"/>